<dbReference type="SMART" id="SM00829">
    <property type="entry name" value="PKS_ER"/>
    <property type="match status" value="1"/>
</dbReference>
<dbReference type="PANTHER" id="PTHR43482">
    <property type="entry name" value="PROTEIN AST1-RELATED"/>
    <property type="match status" value="1"/>
</dbReference>
<dbReference type="InterPro" id="IPR011032">
    <property type="entry name" value="GroES-like_sf"/>
</dbReference>
<evidence type="ECO:0000259" key="1">
    <source>
        <dbReference type="SMART" id="SM00829"/>
    </source>
</evidence>
<dbReference type="Pfam" id="PF08240">
    <property type="entry name" value="ADH_N"/>
    <property type="match status" value="1"/>
</dbReference>
<dbReference type="InterPro" id="IPR020843">
    <property type="entry name" value="ER"/>
</dbReference>
<name>A0A6A2YHZ4_HIBSY</name>
<dbReference type="Pfam" id="PF13602">
    <property type="entry name" value="ADH_zinc_N_2"/>
    <property type="match status" value="1"/>
</dbReference>
<dbReference type="InterPro" id="IPR052585">
    <property type="entry name" value="Lipid_raft_assoc_Zn_ADH"/>
</dbReference>
<dbReference type="AlphaFoldDB" id="A0A6A2YHZ4"/>
<dbReference type="GO" id="GO:0016491">
    <property type="term" value="F:oxidoreductase activity"/>
    <property type="evidence" value="ECO:0007669"/>
    <property type="project" value="InterPro"/>
</dbReference>
<dbReference type="SUPFAM" id="SSF51735">
    <property type="entry name" value="NAD(P)-binding Rossmann-fold domains"/>
    <property type="match status" value="1"/>
</dbReference>
<dbReference type="PANTHER" id="PTHR43482:SF1">
    <property type="entry name" value="PROTEIN AST1-RELATED"/>
    <property type="match status" value="1"/>
</dbReference>
<dbReference type="InterPro" id="IPR036291">
    <property type="entry name" value="NAD(P)-bd_dom_sf"/>
</dbReference>
<keyword evidence="3" id="KW-1185">Reference proteome</keyword>
<protein>
    <submittedName>
        <fullName evidence="2">DNA binding protein</fullName>
    </submittedName>
</protein>
<organism evidence="2 3">
    <name type="scientific">Hibiscus syriacus</name>
    <name type="common">Rose of Sharon</name>
    <dbReference type="NCBI Taxonomy" id="106335"/>
    <lineage>
        <taxon>Eukaryota</taxon>
        <taxon>Viridiplantae</taxon>
        <taxon>Streptophyta</taxon>
        <taxon>Embryophyta</taxon>
        <taxon>Tracheophyta</taxon>
        <taxon>Spermatophyta</taxon>
        <taxon>Magnoliopsida</taxon>
        <taxon>eudicotyledons</taxon>
        <taxon>Gunneridae</taxon>
        <taxon>Pentapetalae</taxon>
        <taxon>rosids</taxon>
        <taxon>malvids</taxon>
        <taxon>Malvales</taxon>
        <taxon>Malvaceae</taxon>
        <taxon>Malvoideae</taxon>
        <taxon>Hibiscus</taxon>
    </lineage>
</organism>
<dbReference type="Gene3D" id="3.90.180.10">
    <property type="entry name" value="Medium-chain alcohol dehydrogenases, catalytic domain"/>
    <property type="match status" value="1"/>
</dbReference>
<dbReference type="EMBL" id="VEPZ02001327">
    <property type="protein sequence ID" value="KAE8680126.1"/>
    <property type="molecule type" value="Genomic_DNA"/>
</dbReference>
<dbReference type="Gene3D" id="3.40.50.720">
    <property type="entry name" value="NAD(P)-binding Rossmann-like Domain"/>
    <property type="match status" value="1"/>
</dbReference>
<dbReference type="SUPFAM" id="SSF50129">
    <property type="entry name" value="GroES-like"/>
    <property type="match status" value="1"/>
</dbReference>
<proteinExistence type="predicted"/>
<accession>A0A6A2YHZ4</accession>
<evidence type="ECO:0000313" key="2">
    <source>
        <dbReference type="EMBL" id="KAE8680126.1"/>
    </source>
</evidence>
<sequence>MAFFKLQSLKPRPMSELSMKVGSIRCYVSRCRAVLLHRFGGPEVLELRPDVPVPDLKPNEVLVRARAVSINPLDTRMRSGYGRSIFEPLLPLILGRDVSSEVAAVGAQVKSLTVGQEVFGALHPTAVRGTYADYAILSEDELSPKPASVTHVVTYMIVYLFSRQRLLVIGGGGAVGFSAIQIAVAAGCPVTTTCGNQTVNRLMAAGAEQAVDYTSEDIESVIKGKFDAVLDTIGVPETERTGINLLNRDGHYLTLKGEAAALSDRYGLPIGLPAAAATAVLWKKRIQYKYSHGIEYSWIYMRADLEGLHEIRRLSEARKLTVPVEKTFPITQVREAHEAKEKKLILGKVVLELD</sequence>
<dbReference type="InterPro" id="IPR013154">
    <property type="entry name" value="ADH-like_N"/>
</dbReference>
<reference evidence="2" key="1">
    <citation type="submission" date="2019-09" db="EMBL/GenBank/DDBJ databases">
        <title>Draft genome information of white flower Hibiscus syriacus.</title>
        <authorList>
            <person name="Kim Y.-M."/>
        </authorList>
    </citation>
    <scope>NUCLEOTIDE SEQUENCE [LARGE SCALE GENOMIC DNA]</scope>
    <source>
        <strain evidence="2">YM2019G1</strain>
    </source>
</reference>
<dbReference type="Proteomes" id="UP000436088">
    <property type="component" value="Unassembled WGS sequence"/>
</dbReference>
<comment type="caution">
    <text evidence="2">The sequence shown here is derived from an EMBL/GenBank/DDBJ whole genome shotgun (WGS) entry which is preliminary data.</text>
</comment>
<evidence type="ECO:0000313" key="3">
    <source>
        <dbReference type="Proteomes" id="UP000436088"/>
    </source>
</evidence>
<dbReference type="CDD" id="cd05289">
    <property type="entry name" value="MDR_like_2"/>
    <property type="match status" value="1"/>
</dbReference>
<feature type="domain" description="Enoyl reductase (ER)" evidence="1">
    <location>
        <begin position="40"/>
        <end position="351"/>
    </location>
</feature>
<gene>
    <name evidence="2" type="ORF">F3Y22_tig00111392pilonHSYRG00316</name>
</gene>